<dbReference type="OrthoDB" id="153872at2759"/>
<evidence type="ECO:0000256" key="1">
    <source>
        <dbReference type="ARBA" id="ARBA00004123"/>
    </source>
</evidence>
<dbReference type="SMART" id="SM00336">
    <property type="entry name" value="BBOX"/>
    <property type="match status" value="1"/>
</dbReference>
<keyword evidence="3" id="KW-0479">Metal-binding</keyword>
<dbReference type="AlphaFoldDB" id="A0A2C9UZE6"/>
<protein>
    <recommendedName>
        <fullName evidence="14">CCT domain-containing protein</fullName>
    </recommendedName>
</protein>
<dbReference type="SMR" id="A0A2C9UZE6"/>
<gene>
    <name evidence="12" type="ORF">MANES_11G079100v8</name>
</gene>
<name>A0A2C9UZE6_MANES</name>
<evidence type="ECO:0000256" key="7">
    <source>
        <dbReference type="ARBA" id="ARBA00023242"/>
    </source>
</evidence>
<evidence type="ECO:0000259" key="10">
    <source>
        <dbReference type="PROSITE" id="PS50119"/>
    </source>
</evidence>
<dbReference type="PANTHER" id="PTHR31717:SF45">
    <property type="entry name" value="ZINC FINGER PROTEIN CONSTANS-LIKE 14-RELATED"/>
    <property type="match status" value="1"/>
</dbReference>
<sequence>MEDSLCSQSRNSLLIPPCDFCNSNVALLYCKADSAKLCFLCDHQVHSANALSLKHLRSLICDNCWAESASVQFSLDNLVLCQDCDASFSVSPPFHSRIPIEGFTGCPPAIELASLFGLDLQPKIFTTSDTGCSLYEQKTVDLQDLLVPSGSSSVFLCSGKCRREMHQQLMELGKRENIRVDGDAEELGPETPPSRCAQLRSLESLEVDNVDEEELLNQQVPFTSVLPNQEGASDSEGDLLWDCDPPYQAAQIWDFQLGATRDCAEPGPKEAGDNAKDPGLRIKNYDNLTEEAAFNTRKLSEDIYELNFSTPSENIRSRDSCSNKKLSMDTARTGETETTSLIEPSLESILMEAKTCTSPSNVQVAERSPLACFGTAFRVRPKVDMELLAKNRCIAMLRYKEKKQTRRFDHRVRYESRKAIADTRTRVKGRFAKAGENC</sequence>
<proteinExistence type="inferred from homology"/>
<dbReference type="PROSITE" id="PS51017">
    <property type="entry name" value="CCT"/>
    <property type="match status" value="1"/>
</dbReference>
<feature type="domain" description="CCT" evidence="11">
    <location>
        <begin position="392"/>
        <end position="434"/>
    </location>
</feature>
<evidence type="ECO:0000313" key="12">
    <source>
        <dbReference type="EMBL" id="OAY37150.1"/>
    </source>
</evidence>
<keyword evidence="4" id="KW-0677">Repeat</keyword>
<evidence type="ECO:0000256" key="9">
    <source>
        <dbReference type="PROSITE-ProRule" id="PRU00357"/>
    </source>
</evidence>
<dbReference type="PANTHER" id="PTHR31717">
    <property type="entry name" value="ZINC FINGER PROTEIN CONSTANS-LIKE 10"/>
    <property type="match status" value="1"/>
</dbReference>
<organism evidence="12 13">
    <name type="scientific">Manihot esculenta</name>
    <name type="common">Cassava</name>
    <name type="synonym">Jatropha manihot</name>
    <dbReference type="NCBI Taxonomy" id="3983"/>
    <lineage>
        <taxon>Eukaryota</taxon>
        <taxon>Viridiplantae</taxon>
        <taxon>Streptophyta</taxon>
        <taxon>Embryophyta</taxon>
        <taxon>Tracheophyta</taxon>
        <taxon>Spermatophyta</taxon>
        <taxon>Magnoliopsida</taxon>
        <taxon>eudicotyledons</taxon>
        <taxon>Gunneridae</taxon>
        <taxon>Pentapetalae</taxon>
        <taxon>rosids</taxon>
        <taxon>fabids</taxon>
        <taxon>Malpighiales</taxon>
        <taxon>Euphorbiaceae</taxon>
        <taxon>Crotonoideae</taxon>
        <taxon>Manihoteae</taxon>
        <taxon>Manihot</taxon>
    </lineage>
</organism>
<dbReference type="PROSITE" id="PS50119">
    <property type="entry name" value="ZF_BBOX"/>
    <property type="match status" value="1"/>
</dbReference>
<evidence type="ECO:0000256" key="4">
    <source>
        <dbReference type="ARBA" id="ARBA00022737"/>
    </source>
</evidence>
<reference evidence="13" key="1">
    <citation type="journal article" date="2016" name="Nat. Biotechnol.">
        <title>Sequencing wild and cultivated cassava and related species reveals extensive interspecific hybridization and genetic diversity.</title>
        <authorList>
            <person name="Bredeson J.V."/>
            <person name="Lyons J.B."/>
            <person name="Prochnik S.E."/>
            <person name="Wu G.A."/>
            <person name="Ha C.M."/>
            <person name="Edsinger-Gonzales E."/>
            <person name="Grimwood J."/>
            <person name="Schmutz J."/>
            <person name="Rabbi I.Y."/>
            <person name="Egesi C."/>
            <person name="Nauluvula P."/>
            <person name="Lebot V."/>
            <person name="Ndunguru J."/>
            <person name="Mkamilo G."/>
            <person name="Bart R.S."/>
            <person name="Setter T.L."/>
            <person name="Gleadow R.M."/>
            <person name="Kulakow P."/>
            <person name="Ferguson M.E."/>
            <person name="Rounsley S."/>
            <person name="Rokhsar D.S."/>
        </authorList>
    </citation>
    <scope>NUCLEOTIDE SEQUENCE [LARGE SCALE GENOMIC DNA]</scope>
    <source>
        <strain evidence="13">cv. AM560-2</strain>
    </source>
</reference>
<evidence type="ECO:0000259" key="11">
    <source>
        <dbReference type="PROSITE" id="PS51017"/>
    </source>
</evidence>
<evidence type="ECO:0000313" key="13">
    <source>
        <dbReference type="Proteomes" id="UP000091857"/>
    </source>
</evidence>
<dbReference type="GO" id="GO:0006355">
    <property type="term" value="P:regulation of DNA-templated transcription"/>
    <property type="evidence" value="ECO:0007669"/>
    <property type="project" value="UniProtKB-ARBA"/>
</dbReference>
<comment type="similarity">
    <text evidence="2">Belongs to the CONSTANS family.</text>
</comment>
<feature type="domain" description="B box-type" evidence="10">
    <location>
        <begin position="18"/>
        <end position="60"/>
    </location>
</feature>
<evidence type="ECO:0000256" key="3">
    <source>
        <dbReference type="ARBA" id="ARBA00022723"/>
    </source>
</evidence>
<dbReference type="CDD" id="cd19821">
    <property type="entry name" value="Bbox1_BBX-like"/>
    <property type="match status" value="1"/>
</dbReference>
<comment type="subcellular location">
    <subcellularLocation>
        <location evidence="1 9">Nucleus</location>
    </subcellularLocation>
</comment>
<accession>A0A2C9UZE6</accession>
<dbReference type="EMBL" id="CM004397">
    <property type="protein sequence ID" value="OAY37150.1"/>
    <property type="molecule type" value="Genomic_DNA"/>
</dbReference>
<keyword evidence="7 9" id="KW-0539">Nucleus</keyword>
<evidence type="ECO:0008006" key="14">
    <source>
        <dbReference type="Google" id="ProtNLM"/>
    </source>
</evidence>
<evidence type="ECO:0000256" key="6">
    <source>
        <dbReference type="ARBA" id="ARBA00022833"/>
    </source>
</evidence>
<comment type="caution">
    <text evidence="12">The sequence shown here is derived from an EMBL/GenBank/DDBJ whole genome shotgun (WGS) entry which is preliminary data.</text>
</comment>
<dbReference type="Pfam" id="PF06203">
    <property type="entry name" value="CCT"/>
    <property type="match status" value="1"/>
</dbReference>
<dbReference type="GO" id="GO:0008270">
    <property type="term" value="F:zinc ion binding"/>
    <property type="evidence" value="ECO:0007669"/>
    <property type="project" value="UniProtKB-KW"/>
</dbReference>
<evidence type="ECO:0000256" key="8">
    <source>
        <dbReference type="PROSITE-ProRule" id="PRU00024"/>
    </source>
</evidence>
<keyword evidence="5 8" id="KW-0863">Zinc-finger</keyword>
<dbReference type="InterPro" id="IPR049808">
    <property type="entry name" value="CONSTANS-like_Bbox1"/>
</dbReference>
<dbReference type="GO" id="GO:0005634">
    <property type="term" value="C:nucleus"/>
    <property type="evidence" value="ECO:0007669"/>
    <property type="project" value="UniProtKB-SubCell"/>
</dbReference>
<dbReference type="Gramene" id="Manes.11G079100.1.v8.1">
    <property type="protein sequence ID" value="Manes.11G079100.1.v8.1.CDS"/>
    <property type="gene ID" value="Manes.11G079100.v8.1"/>
</dbReference>
<dbReference type="InterPro" id="IPR000315">
    <property type="entry name" value="Znf_B-box"/>
</dbReference>
<keyword evidence="6" id="KW-0862">Zinc</keyword>
<keyword evidence="13" id="KW-1185">Reference proteome</keyword>
<evidence type="ECO:0000256" key="5">
    <source>
        <dbReference type="ARBA" id="ARBA00022771"/>
    </source>
</evidence>
<dbReference type="InterPro" id="IPR010402">
    <property type="entry name" value="CCT_domain"/>
</dbReference>
<dbReference type="Proteomes" id="UP000091857">
    <property type="component" value="Chromosome 11"/>
</dbReference>
<evidence type="ECO:0000256" key="2">
    <source>
        <dbReference type="ARBA" id="ARBA00010024"/>
    </source>
</evidence>